<comment type="caution">
    <text evidence="1">The sequence shown here is derived from an EMBL/GenBank/DDBJ whole genome shotgun (WGS) entry which is preliminary data.</text>
</comment>
<keyword evidence="2" id="KW-1185">Reference proteome</keyword>
<gene>
    <name evidence="1" type="ORF">D8M06_01700</name>
</gene>
<sequence>MCYLAEIYVDSCGMIGLDETPQCVSTKEAHQPPAESEVYFQSGIYAPIMFRFSFEEILLSQPLFHLKRLLSKVLYICFEIDRNCDIVGIPIICALPYFIGVSIFRSLQKNITLSAGTALD</sequence>
<accession>A0A495AC23</accession>
<name>A0A495AC23_9BACI</name>
<dbReference type="Proteomes" id="UP000269301">
    <property type="component" value="Unassembled WGS sequence"/>
</dbReference>
<proteinExistence type="predicted"/>
<organism evidence="1 2">
    <name type="scientific">Oceanobacillus halophilus</name>
    <dbReference type="NCBI Taxonomy" id="930130"/>
    <lineage>
        <taxon>Bacteria</taxon>
        <taxon>Bacillati</taxon>
        <taxon>Bacillota</taxon>
        <taxon>Bacilli</taxon>
        <taxon>Bacillales</taxon>
        <taxon>Bacillaceae</taxon>
        <taxon>Oceanobacillus</taxon>
    </lineage>
</organism>
<reference evidence="1 2" key="1">
    <citation type="journal article" date="2016" name="Int. J. Syst. Evol. Microbiol.">
        <title>Oceanobacillus halophilus sp. nov., a novel moderately halophilic bacterium from a hypersaline lake.</title>
        <authorList>
            <person name="Amoozegar M.A."/>
            <person name="Bagheri M."/>
            <person name="Makhdoumi A."/>
            <person name="Nikou M.M."/>
            <person name="Fazeli S.A.S."/>
            <person name="Schumann P."/>
            <person name="Sproer C."/>
            <person name="Sanchez-Porro C."/>
            <person name="Ventosa A."/>
        </authorList>
    </citation>
    <scope>NUCLEOTIDE SEQUENCE [LARGE SCALE GENOMIC DNA]</scope>
    <source>
        <strain evidence="1 2">DSM 23996</strain>
    </source>
</reference>
<evidence type="ECO:0000313" key="2">
    <source>
        <dbReference type="Proteomes" id="UP000269301"/>
    </source>
</evidence>
<dbReference type="EMBL" id="RBZP01000001">
    <property type="protein sequence ID" value="RKQ37547.1"/>
    <property type="molecule type" value="Genomic_DNA"/>
</dbReference>
<evidence type="ECO:0000313" key="1">
    <source>
        <dbReference type="EMBL" id="RKQ37547.1"/>
    </source>
</evidence>
<dbReference type="AlphaFoldDB" id="A0A495AC23"/>
<protein>
    <submittedName>
        <fullName evidence="1">Uncharacterized protein</fullName>
    </submittedName>
</protein>